<proteinExistence type="predicted"/>
<protein>
    <submittedName>
        <fullName evidence="2">Uncharacterized protein</fullName>
    </submittedName>
</protein>
<feature type="region of interest" description="Disordered" evidence="1">
    <location>
        <begin position="1"/>
        <end position="23"/>
    </location>
</feature>
<dbReference type="AlphaFoldDB" id="A0A6V7PA57"/>
<name>A0A6V7PA57_ANACO</name>
<accession>A0A6V7PA57</accession>
<evidence type="ECO:0000313" key="2">
    <source>
        <dbReference type="EMBL" id="CAD1827709.1"/>
    </source>
</evidence>
<sequence>MATRTSPNTLRASEKVEERLHQSSVDYSKKMGVLAQQLDELQQEGQQRYEALQIEAARRHETMQQESACQHEQLLKLFATQPQPSSSESAGKSTASNVTLTIREGKQPTGNHQVHDRGNGILLNPCRTQERVEE</sequence>
<feature type="region of interest" description="Disordered" evidence="1">
    <location>
        <begin position="80"/>
        <end position="134"/>
    </location>
</feature>
<feature type="compositionally biased region" description="Basic and acidic residues" evidence="1">
    <location>
        <begin position="12"/>
        <end position="21"/>
    </location>
</feature>
<reference evidence="2" key="1">
    <citation type="submission" date="2020-07" db="EMBL/GenBank/DDBJ databases">
        <authorList>
            <person name="Lin J."/>
        </authorList>
    </citation>
    <scope>NUCLEOTIDE SEQUENCE</scope>
</reference>
<gene>
    <name evidence="2" type="ORF">CB5_LOCUS10920</name>
</gene>
<feature type="compositionally biased region" description="Low complexity" evidence="1">
    <location>
        <begin position="85"/>
        <end position="96"/>
    </location>
</feature>
<organism evidence="2">
    <name type="scientific">Ananas comosus var. bracteatus</name>
    <name type="common">red pineapple</name>
    <dbReference type="NCBI Taxonomy" id="296719"/>
    <lineage>
        <taxon>Eukaryota</taxon>
        <taxon>Viridiplantae</taxon>
        <taxon>Streptophyta</taxon>
        <taxon>Embryophyta</taxon>
        <taxon>Tracheophyta</taxon>
        <taxon>Spermatophyta</taxon>
        <taxon>Magnoliopsida</taxon>
        <taxon>Liliopsida</taxon>
        <taxon>Poales</taxon>
        <taxon>Bromeliaceae</taxon>
        <taxon>Bromelioideae</taxon>
        <taxon>Ananas</taxon>
    </lineage>
</organism>
<feature type="compositionally biased region" description="Polar residues" evidence="1">
    <location>
        <begin position="1"/>
        <end position="11"/>
    </location>
</feature>
<evidence type="ECO:0000256" key="1">
    <source>
        <dbReference type="SAM" id="MobiDB-lite"/>
    </source>
</evidence>
<dbReference type="EMBL" id="LR862146">
    <property type="protein sequence ID" value="CAD1827709.1"/>
    <property type="molecule type" value="Genomic_DNA"/>
</dbReference>